<evidence type="ECO:0000259" key="3">
    <source>
        <dbReference type="Pfam" id="PF20153"/>
    </source>
</evidence>
<feature type="compositionally biased region" description="Polar residues" evidence="1">
    <location>
        <begin position="43"/>
        <end position="52"/>
    </location>
</feature>
<dbReference type="GeneID" id="36332237"/>
<keyword evidence="2" id="KW-0472">Membrane</keyword>
<dbReference type="OrthoDB" id="3185525at2759"/>
<proteinExistence type="predicted"/>
<feature type="domain" description="DUF6535" evidence="3">
    <location>
        <begin position="61"/>
        <end position="242"/>
    </location>
</feature>
<evidence type="ECO:0000313" key="4">
    <source>
        <dbReference type="EMBL" id="OSX57035.1"/>
    </source>
</evidence>
<evidence type="ECO:0000256" key="2">
    <source>
        <dbReference type="SAM" id="Phobius"/>
    </source>
</evidence>
<dbReference type="Pfam" id="PF20153">
    <property type="entry name" value="DUF6535"/>
    <property type="match status" value="1"/>
</dbReference>
<feature type="region of interest" description="Disordered" evidence="1">
    <location>
        <begin position="32"/>
        <end position="52"/>
    </location>
</feature>
<keyword evidence="2" id="KW-1133">Transmembrane helix</keyword>
<dbReference type="AlphaFoldDB" id="A0A1X6MKY0"/>
<sequence>MTRAHSYSKLSYTSVPDIEAGADDHAMGISDEWDGSDSDLKSPATSDHSNSVTELVNPAGWKDCSKAVWEHDKKMIENWNTEIDAFLIFDGLLAAILTAFIVPYYVLLQPQANDASLVAKIRLFDSTSQGNAGNTTVPAYIVELGSSTNITPEEATIITNTCWLSAFVCTLAMASIGIYVKQWLHRYQTSVPANARPSVRVWSHRRRNLDAWWVANIISVLPILLQIALALFLVGLVVQLWSMNALVAVIVSVQIGALLLFTVVTAIMPAFVHGCPYKSPLAWFFVYVVSHTKRMVRTILRAHRKRPEIPVTWTDFERLSAEDAAPPQDPHLMAHPDSVLKADDYMDKAVRPFIENSPLVDACHTLELIIQGRAERRAFDKLYRDQGKPLQLTIIATLILDAIMRVGTDSTSPTASVARANLDTPEVMLPRIVTRLAEQEPHPGLFMRSLKILSGKTSSRKALTQQSRWLLSSILADGIAHYAGILSYSADLEGFIRCIPKALRPEDILSLVWTTTMVLCSSYMLSANDASKIRSVLHTAMISRQAQFDDIDAAKTSVTTSSRNVMDIFGTSSSDNTVGEMTPPVSAIDIMRRCIRIARKQVDRCTWSGFERSALKHWDELPEGIDARNADRNTAGAYGAY</sequence>
<protein>
    <recommendedName>
        <fullName evidence="3">DUF6535 domain-containing protein</fullName>
    </recommendedName>
</protein>
<accession>A0A1X6MKY0</accession>
<evidence type="ECO:0000313" key="5">
    <source>
        <dbReference type="Proteomes" id="UP000194127"/>
    </source>
</evidence>
<feature type="transmembrane region" description="Helical" evidence="2">
    <location>
        <begin position="213"/>
        <end position="241"/>
    </location>
</feature>
<organism evidence="4 5">
    <name type="scientific">Postia placenta MAD-698-R-SB12</name>
    <dbReference type="NCBI Taxonomy" id="670580"/>
    <lineage>
        <taxon>Eukaryota</taxon>
        <taxon>Fungi</taxon>
        <taxon>Dikarya</taxon>
        <taxon>Basidiomycota</taxon>
        <taxon>Agaricomycotina</taxon>
        <taxon>Agaricomycetes</taxon>
        <taxon>Polyporales</taxon>
        <taxon>Adustoporiaceae</taxon>
        <taxon>Rhodonia</taxon>
    </lineage>
</organism>
<keyword evidence="2" id="KW-0812">Transmembrane</keyword>
<reference evidence="4 5" key="1">
    <citation type="submission" date="2017-04" db="EMBL/GenBank/DDBJ databases">
        <title>Genome Sequence of the Model Brown-Rot Fungus Postia placenta SB12.</title>
        <authorList>
            <consortium name="DOE Joint Genome Institute"/>
            <person name="Gaskell J."/>
            <person name="Kersten P."/>
            <person name="Larrondo L.F."/>
            <person name="Canessa P."/>
            <person name="Martinez D."/>
            <person name="Hibbett D."/>
            <person name="Schmoll M."/>
            <person name="Kubicek C.P."/>
            <person name="Martinez A.T."/>
            <person name="Yadav J."/>
            <person name="Master E."/>
            <person name="Magnuson J.K."/>
            <person name="James T."/>
            <person name="Yaver D."/>
            <person name="Berka R."/>
            <person name="Labutti K."/>
            <person name="Lipzen A."/>
            <person name="Aerts A."/>
            <person name="Barry K."/>
            <person name="Henrissat B."/>
            <person name="Blanchette R."/>
            <person name="Grigoriev I."/>
            <person name="Cullen D."/>
        </authorList>
    </citation>
    <scope>NUCLEOTIDE SEQUENCE [LARGE SCALE GENOMIC DNA]</scope>
    <source>
        <strain evidence="4 5">MAD-698-R-SB12</strain>
    </source>
</reference>
<dbReference type="EMBL" id="KZ110610">
    <property type="protein sequence ID" value="OSX57035.1"/>
    <property type="molecule type" value="Genomic_DNA"/>
</dbReference>
<dbReference type="InterPro" id="IPR045338">
    <property type="entry name" value="DUF6535"/>
</dbReference>
<feature type="transmembrane region" description="Helical" evidence="2">
    <location>
        <begin position="83"/>
        <end position="107"/>
    </location>
</feature>
<name>A0A1X6MKY0_9APHY</name>
<evidence type="ECO:0000256" key="1">
    <source>
        <dbReference type="SAM" id="MobiDB-lite"/>
    </source>
</evidence>
<feature type="transmembrane region" description="Helical" evidence="2">
    <location>
        <begin position="157"/>
        <end position="180"/>
    </location>
</feature>
<feature type="transmembrane region" description="Helical" evidence="2">
    <location>
        <begin position="247"/>
        <end position="272"/>
    </location>
</feature>
<gene>
    <name evidence="4" type="ORF">POSPLADRAFT_1158176</name>
</gene>
<dbReference type="Proteomes" id="UP000194127">
    <property type="component" value="Unassembled WGS sequence"/>
</dbReference>
<dbReference type="RefSeq" id="XP_024333829.1">
    <property type="nucleotide sequence ID" value="XM_024487288.1"/>
</dbReference>
<keyword evidence="5" id="KW-1185">Reference proteome</keyword>